<evidence type="ECO:0000313" key="2">
    <source>
        <dbReference type="Proteomes" id="UP000273675"/>
    </source>
</evidence>
<proteinExistence type="predicted"/>
<name>A0A495D1P2_9PROT</name>
<dbReference type="RefSeq" id="WP_158025583.1">
    <property type="nucleotide sequence ID" value="NZ_RBIM01000006.1"/>
</dbReference>
<dbReference type="Proteomes" id="UP000273675">
    <property type="component" value="Unassembled WGS sequence"/>
</dbReference>
<gene>
    <name evidence="1" type="ORF">C7435_2575</name>
</gene>
<accession>A0A495D1P2</accession>
<dbReference type="AlphaFoldDB" id="A0A495D1P2"/>
<evidence type="ECO:0000313" key="1">
    <source>
        <dbReference type="EMBL" id="RKQ95472.1"/>
    </source>
</evidence>
<comment type="caution">
    <text evidence="1">The sequence shown here is derived from an EMBL/GenBank/DDBJ whole genome shotgun (WGS) entry which is preliminary data.</text>
</comment>
<dbReference type="EMBL" id="RBIM01000006">
    <property type="protein sequence ID" value="RKQ95472.1"/>
    <property type="molecule type" value="Genomic_DNA"/>
</dbReference>
<organism evidence="1 2">
    <name type="scientific">Maricaulis maris</name>
    <dbReference type="NCBI Taxonomy" id="74318"/>
    <lineage>
        <taxon>Bacteria</taxon>
        <taxon>Pseudomonadati</taxon>
        <taxon>Pseudomonadota</taxon>
        <taxon>Alphaproteobacteria</taxon>
        <taxon>Maricaulales</taxon>
        <taxon>Maricaulaceae</taxon>
        <taxon>Maricaulis</taxon>
    </lineage>
</organism>
<protein>
    <submittedName>
        <fullName evidence="1">Uncharacterized protein</fullName>
    </submittedName>
</protein>
<reference evidence="1 2" key="1">
    <citation type="submission" date="2018-10" db="EMBL/GenBank/DDBJ databases">
        <title>Genomic Encyclopedia of Type Strains, Phase IV (KMG-IV): sequencing the most valuable type-strain genomes for metagenomic binning, comparative biology and taxonomic classification.</title>
        <authorList>
            <person name="Goeker M."/>
        </authorList>
    </citation>
    <scope>NUCLEOTIDE SEQUENCE [LARGE SCALE GENOMIC DNA]</scope>
    <source>
        <strain evidence="1 2">DSM 4734</strain>
    </source>
</reference>
<sequence>MQISRDRFIIIALFCALAVSAAATGYFLWQDAQSETVRIELGDQEIEMTRER</sequence>